<dbReference type="RefSeq" id="XP_056085889.1">
    <property type="nucleotide sequence ID" value="XM_056232318.1"/>
</dbReference>
<keyword evidence="3" id="KW-1185">Reference proteome</keyword>
<keyword evidence="1" id="KW-1133">Transmembrane helix</keyword>
<dbReference type="Proteomes" id="UP001162087">
    <property type="component" value="Chromosome 1"/>
</dbReference>
<proteinExistence type="predicted"/>
<dbReference type="Pfam" id="PF00674">
    <property type="entry name" value="DUP"/>
    <property type="match status" value="1"/>
</dbReference>
<sequence>MQSPPEDVFNSYWSYLLYEMAHYKPILSLLVVIVSLVLLILFFHDNEVCVVASIVSLIFCIFILPFISDAFTQPISDKDFKIKLSAEVIALRPAGKGWGTTAYNMNQYLFDEGLWNTPYYFYRGRECHDFFRTITKDVPKDTERTLKWYMLKAAEVEEEAQLEYWRKQYPDANLP</sequence>
<dbReference type="EMBL" id="OX365896">
    <property type="protein sequence ID" value="CAI4054667.1"/>
    <property type="molecule type" value="Genomic_DNA"/>
</dbReference>
<organism evidence="2 3">
    <name type="scientific">Saccharomyces kudriavzevii (strain ATCC MYA-4449 / AS 2.2408 / CBS 8840 / NBRC 1802 / NCYC 2889)</name>
    <name type="common">Yeast</name>
    <dbReference type="NCBI Taxonomy" id="226230"/>
    <lineage>
        <taxon>Eukaryota</taxon>
        <taxon>Fungi</taxon>
        <taxon>Dikarya</taxon>
        <taxon>Ascomycota</taxon>
        <taxon>Saccharomycotina</taxon>
        <taxon>Saccharomycetes</taxon>
        <taxon>Saccharomycetales</taxon>
        <taxon>Saccharomycetaceae</taxon>
        <taxon>Saccharomyces</taxon>
    </lineage>
</organism>
<accession>A0AA35JAC0</accession>
<keyword evidence="1" id="KW-0812">Transmembrane</keyword>
<evidence type="ECO:0000256" key="1">
    <source>
        <dbReference type="SAM" id="Phobius"/>
    </source>
</evidence>
<dbReference type="GeneID" id="80922189"/>
<evidence type="ECO:0008006" key="4">
    <source>
        <dbReference type="Google" id="ProtNLM"/>
    </source>
</evidence>
<dbReference type="InterPro" id="IPR001142">
    <property type="entry name" value="DUP/COS"/>
</dbReference>
<evidence type="ECO:0000313" key="3">
    <source>
        <dbReference type="Proteomes" id="UP001162087"/>
    </source>
</evidence>
<feature type="transmembrane region" description="Helical" evidence="1">
    <location>
        <begin position="20"/>
        <end position="41"/>
    </location>
</feature>
<protein>
    <recommendedName>
        <fullName evidence="4">YAR028W-like protein</fullName>
    </recommendedName>
</protein>
<name>A0AA35JAC0_SACK1</name>
<reference evidence="2" key="1">
    <citation type="submission" date="2022-10" db="EMBL/GenBank/DDBJ databases">
        <authorList>
            <person name="Byrne P K."/>
        </authorList>
    </citation>
    <scope>NUCLEOTIDE SEQUENCE</scope>
    <source>
        <strain evidence="2">IFO1802</strain>
    </source>
</reference>
<dbReference type="AlphaFoldDB" id="A0AA35JAC0"/>
<keyword evidence="1" id="KW-0472">Membrane</keyword>
<feature type="transmembrane region" description="Helical" evidence="1">
    <location>
        <begin position="48"/>
        <end position="67"/>
    </location>
</feature>
<gene>
    <name evidence="2" type="primary">SKDI01G0870</name>
    <name evidence="2" type="ORF">SKDI_01G0870</name>
</gene>
<evidence type="ECO:0000313" key="2">
    <source>
        <dbReference type="EMBL" id="CAI4054667.1"/>
    </source>
</evidence>